<evidence type="ECO:0000313" key="2">
    <source>
        <dbReference type="WBParaSite" id="ES5_v2.g24634.t1"/>
    </source>
</evidence>
<dbReference type="Proteomes" id="UP000887579">
    <property type="component" value="Unplaced"/>
</dbReference>
<organism evidence="1 2">
    <name type="scientific">Panagrolaimus sp. ES5</name>
    <dbReference type="NCBI Taxonomy" id="591445"/>
    <lineage>
        <taxon>Eukaryota</taxon>
        <taxon>Metazoa</taxon>
        <taxon>Ecdysozoa</taxon>
        <taxon>Nematoda</taxon>
        <taxon>Chromadorea</taxon>
        <taxon>Rhabditida</taxon>
        <taxon>Tylenchina</taxon>
        <taxon>Panagrolaimomorpha</taxon>
        <taxon>Panagrolaimoidea</taxon>
        <taxon>Panagrolaimidae</taxon>
        <taxon>Panagrolaimus</taxon>
    </lineage>
</organism>
<protein>
    <submittedName>
        <fullName evidence="2">Uncharacterized protein</fullName>
    </submittedName>
</protein>
<proteinExistence type="predicted"/>
<accession>A0AC34G501</accession>
<dbReference type="WBParaSite" id="ES5_v2.g24634.t1">
    <property type="protein sequence ID" value="ES5_v2.g24634.t1"/>
    <property type="gene ID" value="ES5_v2.g24634"/>
</dbReference>
<sequence>MLADSYFAAVWFCITTLKAISPFFKLETHITVTMDLEDVGPSNLYSAPEKTEASKILKNDQFSLMKNEQKTIYYDFVIPTNLPNLLSQNVTFHGSLNLRYGESEDEMTEFVLPLDRKHTFEKVPEIKEDNNNIKNKFKDFFQPFLPYSTEMKKLYTLIIPSEAKKYEKKICQLYFSNNHSELIQTVDLYFKNAINFEWFLQSCDTVETTVSIFEQNIIEKQKNVIFDILFIKGDTILDEILKNECLNIPTIFKERFGFECFKKKLHLEKPFGYVFKNVFFNIFYTVKKDNDTNRDGITVTDKIKDTTEKNSENPNDTKVETLTCKKCSSKNLMVSNKCDSNEVSISSENNDAAILNQCESCKCGISADIPQIDNDFPQITNQISSQSQKQLEKACEDFLKHGNQNDVRKDLIEIKKAIIFGNFETALFHLNKISTKNQTNPDFEFVDFPIIE</sequence>
<name>A0AC34G501_9BILA</name>
<reference evidence="2" key="1">
    <citation type="submission" date="2022-11" db="UniProtKB">
        <authorList>
            <consortium name="WormBaseParasite"/>
        </authorList>
    </citation>
    <scope>IDENTIFICATION</scope>
</reference>
<evidence type="ECO:0000313" key="1">
    <source>
        <dbReference type="Proteomes" id="UP000887579"/>
    </source>
</evidence>